<dbReference type="Gene3D" id="3.40.190.10">
    <property type="entry name" value="Periplasmic binding protein-like II"/>
    <property type="match status" value="2"/>
</dbReference>
<feature type="chain" id="PRO_5046456117" evidence="2">
    <location>
        <begin position="26"/>
        <end position="386"/>
    </location>
</feature>
<dbReference type="PANTHER" id="PTHR31528:SF3">
    <property type="entry name" value="THIAMINE BIOSYNTHESIS PROTEIN HI_0357-RELATED"/>
    <property type="match status" value="1"/>
</dbReference>
<feature type="signal peptide" evidence="2">
    <location>
        <begin position="1"/>
        <end position="25"/>
    </location>
</feature>
<gene>
    <name evidence="4" type="ORF">GCM10023342_28030</name>
</gene>
<accession>A0ABP9RJ95</accession>
<reference evidence="5" key="1">
    <citation type="journal article" date="2019" name="Int. J. Syst. Evol. Microbiol.">
        <title>The Global Catalogue of Microorganisms (GCM) 10K type strain sequencing project: providing services to taxonomists for standard genome sequencing and annotation.</title>
        <authorList>
            <consortium name="The Broad Institute Genomics Platform"/>
            <consortium name="The Broad Institute Genome Sequencing Center for Infectious Disease"/>
            <person name="Wu L."/>
            <person name="Ma J."/>
        </authorList>
    </citation>
    <scope>NUCLEOTIDE SEQUENCE [LARGE SCALE GENOMIC DNA]</scope>
    <source>
        <strain evidence="5">JCM 18472</strain>
    </source>
</reference>
<organism evidence="4 5">
    <name type="scientific">Modicisalibacter zincidurans</name>
    <dbReference type="NCBI Taxonomy" id="1178777"/>
    <lineage>
        <taxon>Bacteria</taxon>
        <taxon>Pseudomonadati</taxon>
        <taxon>Pseudomonadota</taxon>
        <taxon>Gammaproteobacteria</taxon>
        <taxon>Oceanospirillales</taxon>
        <taxon>Halomonadaceae</taxon>
        <taxon>Modicisalibacter</taxon>
    </lineage>
</organism>
<feature type="domain" description="SsuA/THI5-like" evidence="3">
    <location>
        <begin position="104"/>
        <end position="317"/>
    </location>
</feature>
<dbReference type="Proteomes" id="UP001500074">
    <property type="component" value="Unassembled WGS sequence"/>
</dbReference>
<protein>
    <submittedName>
        <fullName evidence="4">ABC transporter substrate-binding protein</fullName>
    </submittedName>
</protein>
<proteinExistence type="predicted"/>
<evidence type="ECO:0000313" key="4">
    <source>
        <dbReference type="EMBL" id="GAA5178202.1"/>
    </source>
</evidence>
<keyword evidence="2" id="KW-0732">Signal</keyword>
<evidence type="ECO:0000256" key="1">
    <source>
        <dbReference type="SAM" id="MobiDB-lite"/>
    </source>
</evidence>
<dbReference type="PANTHER" id="PTHR31528">
    <property type="entry name" value="4-AMINO-5-HYDROXYMETHYL-2-METHYLPYRIMIDINE PHOSPHATE SYNTHASE THI11-RELATED"/>
    <property type="match status" value="1"/>
</dbReference>
<evidence type="ECO:0000259" key="3">
    <source>
        <dbReference type="Pfam" id="PF09084"/>
    </source>
</evidence>
<sequence length="386" mass="41924">MMLVNRLSAIVLGLVLALDTQLVQAAALPLDKSAIEAALQVAGKADDDAANSAIRDNLPIQGLSRGSEAQRLAPSEPRFAQNEPETITPPPTHSLRVMLDWYINPYHAALIVARERGLFEQEGLDVTFSAPADPNVPPKLVAAKRADLALMSQPTLHRLVDRGLPLVRVGTLIPVPLSGILARADRGISSLTDLKGKTIGYAVEDEARVLLDALFEQQSFGVEQVTLKHVDFSLSQALVGGDVDAVVGTLRPLDRRQNAQQGVATREFSTDDSASPLYDALILVANRDDLGKHRSDIGNFLEALEQATAWLVKHPQAGWELIRTAEPALDTPENRAAWPDVLPLLALRPSLLQSQRYARFEAYLKAQGLIEQLSPVSRLAVEIETP</sequence>
<dbReference type="Pfam" id="PF09084">
    <property type="entry name" value="NMT1"/>
    <property type="match status" value="1"/>
</dbReference>
<name>A0ABP9RJ95_9GAMM</name>
<evidence type="ECO:0000313" key="5">
    <source>
        <dbReference type="Proteomes" id="UP001500074"/>
    </source>
</evidence>
<comment type="caution">
    <text evidence="4">The sequence shown here is derived from an EMBL/GenBank/DDBJ whole genome shotgun (WGS) entry which is preliminary data.</text>
</comment>
<evidence type="ECO:0000256" key="2">
    <source>
        <dbReference type="SAM" id="SignalP"/>
    </source>
</evidence>
<dbReference type="InterPro" id="IPR027939">
    <property type="entry name" value="NMT1/THI5"/>
</dbReference>
<keyword evidence="5" id="KW-1185">Reference proteome</keyword>
<dbReference type="SUPFAM" id="SSF53850">
    <property type="entry name" value="Periplasmic binding protein-like II"/>
    <property type="match status" value="1"/>
</dbReference>
<dbReference type="EMBL" id="BAABKI010000028">
    <property type="protein sequence ID" value="GAA5178202.1"/>
    <property type="molecule type" value="Genomic_DNA"/>
</dbReference>
<feature type="region of interest" description="Disordered" evidence="1">
    <location>
        <begin position="65"/>
        <end position="91"/>
    </location>
</feature>
<dbReference type="InterPro" id="IPR015168">
    <property type="entry name" value="SsuA/THI5"/>
</dbReference>